<dbReference type="PANTHER" id="PTHR30535">
    <property type="entry name" value="VITAMIN B12-BINDING PROTEIN"/>
    <property type="match status" value="1"/>
</dbReference>
<reference evidence="4 5" key="1">
    <citation type="journal article" date="2013" name="Genome Announc.">
        <title>Whole-Genome Sequence of the Clinical Strain Corynebacterium argentoratense DSM 44202, Isolated from a Human Throat Specimen.</title>
        <authorList>
            <person name="Bomholt C."/>
            <person name="Glaub A."/>
            <person name="Gravermann K."/>
            <person name="Albersmeier A."/>
            <person name="Brinkrolf K."/>
            <person name="Ruckert C."/>
            <person name="Tauch A."/>
        </authorList>
    </citation>
    <scope>NUCLEOTIDE SEQUENCE [LARGE SCALE GENOMIC DNA]</scope>
    <source>
        <strain evidence="4">DSM 44202</strain>
    </source>
</reference>
<dbReference type="AlphaFoldDB" id="U3GTY7"/>
<dbReference type="eggNOG" id="COG0614">
    <property type="taxonomic scope" value="Bacteria"/>
</dbReference>
<evidence type="ECO:0000259" key="3">
    <source>
        <dbReference type="PROSITE" id="PS50983"/>
    </source>
</evidence>
<dbReference type="Proteomes" id="UP000016943">
    <property type="component" value="Chromosome"/>
</dbReference>
<dbReference type="PATRIC" id="fig|1348662.3.peg.782"/>
<comment type="similarity">
    <text evidence="1">Belongs to the bacterial solute-binding protein 8 family.</text>
</comment>
<keyword evidence="5" id="KW-1185">Reference proteome</keyword>
<dbReference type="InterPro" id="IPR002491">
    <property type="entry name" value="ABC_transptr_periplasmic_BD"/>
</dbReference>
<dbReference type="InterPro" id="IPR050902">
    <property type="entry name" value="ABC_Transporter_SBP"/>
</dbReference>
<dbReference type="SUPFAM" id="SSF53807">
    <property type="entry name" value="Helical backbone' metal receptor"/>
    <property type="match status" value="1"/>
</dbReference>
<feature type="domain" description="Fe/B12 periplasmic-binding" evidence="3">
    <location>
        <begin position="66"/>
        <end position="342"/>
    </location>
</feature>
<name>U3GTY7_9CORY</name>
<accession>U3GTY7</accession>
<dbReference type="OrthoDB" id="9797850at2"/>
<evidence type="ECO:0000313" key="4">
    <source>
        <dbReference type="EMBL" id="AGU14940.1"/>
    </source>
</evidence>
<dbReference type="PROSITE" id="PS51257">
    <property type="entry name" value="PROKAR_LIPOPROTEIN"/>
    <property type="match status" value="1"/>
</dbReference>
<dbReference type="KEGG" id="caz:CARG_03965"/>
<dbReference type="PROSITE" id="PS50983">
    <property type="entry name" value="FE_B12_PBP"/>
    <property type="match status" value="1"/>
</dbReference>
<dbReference type="EMBL" id="CP006365">
    <property type="protein sequence ID" value="AGU14940.1"/>
    <property type="molecule type" value="Genomic_DNA"/>
</dbReference>
<dbReference type="RefSeq" id="WP_020976093.1">
    <property type="nucleotide sequence ID" value="NC_022198.1"/>
</dbReference>
<protein>
    <recommendedName>
        <fullName evidence="3">Fe/B12 periplasmic-binding domain-containing protein</fullName>
    </recommendedName>
</protein>
<dbReference type="HOGENOM" id="CLU_038034_7_2_11"/>
<organism evidence="4 5">
    <name type="scientific">Corynebacterium argentoratense DSM 44202</name>
    <dbReference type="NCBI Taxonomy" id="1348662"/>
    <lineage>
        <taxon>Bacteria</taxon>
        <taxon>Bacillati</taxon>
        <taxon>Actinomycetota</taxon>
        <taxon>Actinomycetes</taxon>
        <taxon>Mycobacteriales</taxon>
        <taxon>Corynebacteriaceae</taxon>
        <taxon>Corynebacterium</taxon>
    </lineage>
</organism>
<dbReference type="Gene3D" id="3.40.50.1980">
    <property type="entry name" value="Nitrogenase molybdenum iron protein domain"/>
    <property type="match status" value="2"/>
</dbReference>
<keyword evidence="2" id="KW-0732">Signal</keyword>
<feature type="signal peptide" evidence="2">
    <location>
        <begin position="1"/>
        <end position="25"/>
    </location>
</feature>
<dbReference type="PANTHER" id="PTHR30535:SF7">
    <property type="entry name" value="IRON(III) DICITRATE-BINDING PROTEIN"/>
    <property type="match status" value="1"/>
</dbReference>
<sequence length="368" mass="38995">MNTSTQRSRKIAVSASGLALCGLLAACSGNTAQDASGSASTQAQGEGAPVTIVNCGEDVTYDHAGSLMVNDSNILAAVYAAGAGDKVKAVTSVNKDKDVLVEKYGKIADRDELSDQAAGLEQIIAEAPDVYVAGWNYGMDDANGVNPESLASHGIGAYVLTESCRQSDGTKRGTVEPWQAVREDLNNLGTAFGDEETAKKVIEDQDSRLDKLKAAPQADTKPVAFVFDQGRDGVFTSGRFGGPEAIITAAGATNAAGDVDDTWTTVSWEKLASTSPDVFVFVDYPGQNLEEKIEMLKTNPVTKDLPAVKEERFVNLPYVMWTSGPLNIDAAELVRKALEGYNLVPASDIQAQFQLPASVAGQNYWNSK</sequence>
<dbReference type="GeneID" id="78249598"/>
<gene>
    <name evidence="4" type="ORF">CARG_03965</name>
</gene>
<evidence type="ECO:0000256" key="2">
    <source>
        <dbReference type="SAM" id="SignalP"/>
    </source>
</evidence>
<dbReference type="STRING" id="1348662.CARG_03965"/>
<evidence type="ECO:0000313" key="5">
    <source>
        <dbReference type="Proteomes" id="UP000016943"/>
    </source>
</evidence>
<evidence type="ECO:0000256" key="1">
    <source>
        <dbReference type="ARBA" id="ARBA00008814"/>
    </source>
</evidence>
<dbReference type="Pfam" id="PF01497">
    <property type="entry name" value="Peripla_BP_2"/>
    <property type="match status" value="1"/>
</dbReference>
<feature type="chain" id="PRO_5038500673" description="Fe/B12 periplasmic-binding domain-containing protein" evidence="2">
    <location>
        <begin position="26"/>
        <end position="368"/>
    </location>
</feature>
<proteinExistence type="inferred from homology"/>